<protein>
    <submittedName>
        <fullName evidence="2">DUF4856 domain-containing protein</fullName>
    </submittedName>
</protein>
<sequence>MKNCLYFLVTLTGFLFYLSSCEKAAPTYIIPTTYNFDNVNYSGQTTRINMLKELADYAKSANTMGAPALSAVAMTNMYTNVNAPFSNADLNNSVKQLKSKTDPIVQNNFESYMTALAAASQHTNRVATAGQAGILSSNDGSKSYLLNSNGMELAQIIEKGLASACLYYQATVIYLGETKMNVDNKAIISGKGTNMEHHWDESFGYYGAPIDFPSNTNNLELWARYSNKVNAILGCNSKIMNAYLKGRAAISAGDYDTRDAMRSSLKTNWEEIHAAVAISYLNDAKTHQADPAIYYHNLTEAYAFIAGLKHGASQTLPDFDINGILSNLAGSSDPLQANLYSTSIQKIDNTINALANTFTNLETVKASL</sequence>
<keyword evidence="1" id="KW-0732">Signal</keyword>
<organism evidence="2 3">
    <name type="scientific">Aureispira anguillae</name>
    <dbReference type="NCBI Taxonomy" id="2864201"/>
    <lineage>
        <taxon>Bacteria</taxon>
        <taxon>Pseudomonadati</taxon>
        <taxon>Bacteroidota</taxon>
        <taxon>Saprospiria</taxon>
        <taxon>Saprospirales</taxon>
        <taxon>Saprospiraceae</taxon>
        <taxon>Aureispira</taxon>
    </lineage>
</organism>
<evidence type="ECO:0000313" key="3">
    <source>
        <dbReference type="Proteomes" id="UP001060919"/>
    </source>
</evidence>
<reference evidence="2" key="1">
    <citation type="submission" date="2022-09" db="EMBL/GenBank/DDBJ databases">
        <title>Aureispira anguillicida sp. nov., isolated from Leptocephalus of Japanese eel Anguilla japonica.</title>
        <authorList>
            <person name="Yuasa K."/>
            <person name="Mekata T."/>
            <person name="Ikunari K."/>
        </authorList>
    </citation>
    <scope>NUCLEOTIDE SEQUENCE</scope>
    <source>
        <strain evidence="2">EL160426</strain>
    </source>
</reference>
<evidence type="ECO:0000256" key="1">
    <source>
        <dbReference type="SAM" id="SignalP"/>
    </source>
</evidence>
<feature type="signal peptide" evidence="1">
    <location>
        <begin position="1"/>
        <end position="24"/>
    </location>
</feature>
<dbReference type="Proteomes" id="UP001060919">
    <property type="component" value="Chromosome"/>
</dbReference>
<feature type="chain" id="PRO_5038128292" evidence="1">
    <location>
        <begin position="25"/>
        <end position="368"/>
    </location>
</feature>
<proteinExistence type="predicted"/>
<evidence type="ECO:0000313" key="2">
    <source>
        <dbReference type="EMBL" id="BDS11364.1"/>
    </source>
</evidence>
<gene>
    <name evidence="2" type="ORF">AsAng_0020760</name>
</gene>
<keyword evidence="3" id="KW-1185">Reference proteome</keyword>
<name>A0A916DQT4_9BACT</name>
<accession>A0A916DQT4</accession>
<dbReference type="KEGG" id="aup:AsAng_0020760"/>
<dbReference type="InterPro" id="IPR032331">
    <property type="entry name" value="DUF4856"/>
</dbReference>
<dbReference type="Pfam" id="PF16148">
    <property type="entry name" value="DUF4856"/>
    <property type="match status" value="1"/>
</dbReference>
<dbReference type="EMBL" id="AP026867">
    <property type="protein sequence ID" value="BDS11364.1"/>
    <property type="molecule type" value="Genomic_DNA"/>
</dbReference>
<dbReference type="AlphaFoldDB" id="A0A916DQT4"/>
<dbReference type="RefSeq" id="WP_264792551.1">
    <property type="nucleotide sequence ID" value="NZ_AP026867.1"/>
</dbReference>